<evidence type="ECO:0000313" key="2">
    <source>
        <dbReference type="EMBL" id="MBC5725615.1"/>
    </source>
</evidence>
<reference evidence="2" key="1">
    <citation type="submission" date="2020-08" db="EMBL/GenBank/DDBJ databases">
        <title>Genome public.</title>
        <authorList>
            <person name="Liu C."/>
            <person name="Sun Q."/>
        </authorList>
    </citation>
    <scope>NUCLEOTIDE SEQUENCE</scope>
    <source>
        <strain evidence="2">NSJ-28</strain>
    </source>
</reference>
<evidence type="ECO:0000259" key="1">
    <source>
        <dbReference type="Pfam" id="PF00899"/>
    </source>
</evidence>
<dbReference type="InterPro" id="IPR035985">
    <property type="entry name" value="Ubiquitin-activating_enz"/>
</dbReference>
<dbReference type="NCBIfam" id="TIGR02354">
    <property type="entry name" value="thiF_fam2"/>
    <property type="match status" value="1"/>
</dbReference>
<dbReference type="InterPro" id="IPR000594">
    <property type="entry name" value="ThiF_NAD_FAD-bd"/>
</dbReference>
<dbReference type="GO" id="GO:0016779">
    <property type="term" value="F:nucleotidyltransferase activity"/>
    <property type="evidence" value="ECO:0007669"/>
    <property type="project" value="UniProtKB-KW"/>
</dbReference>
<evidence type="ECO:0000313" key="3">
    <source>
        <dbReference type="Proteomes" id="UP000606499"/>
    </source>
</evidence>
<dbReference type="PANTHER" id="PTHR43267">
    <property type="entry name" value="TRNA THREONYLCARBAMOYLADENOSINE DEHYDRATASE"/>
    <property type="match status" value="1"/>
</dbReference>
<dbReference type="Pfam" id="PF00899">
    <property type="entry name" value="ThiF"/>
    <property type="match status" value="1"/>
</dbReference>
<organism evidence="2 3">
    <name type="scientific">Agathobaculum faecis</name>
    <dbReference type="NCBI Taxonomy" id="2763013"/>
    <lineage>
        <taxon>Bacteria</taxon>
        <taxon>Bacillati</taxon>
        <taxon>Bacillota</taxon>
        <taxon>Clostridia</taxon>
        <taxon>Eubacteriales</taxon>
        <taxon>Butyricicoccaceae</taxon>
        <taxon>Agathobaculum</taxon>
    </lineage>
</organism>
<gene>
    <name evidence="2" type="primary">thiF</name>
    <name evidence="2" type="ORF">H8S45_09120</name>
</gene>
<dbReference type="Gene3D" id="3.40.50.720">
    <property type="entry name" value="NAD(P)-binding Rossmann-like Domain"/>
    <property type="match status" value="1"/>
</dbReference>
<feature type="domain" description="THIF-type NAD/FAD binding fold" evidence="1">
    <location>
        <begin position="17"/>
        <end position="210"/>
    </location>
</feature>
<keyword evidence="3" id="KW-1185">Reference proteome</keyword>
<comment type="caution">
    <text evidence="2">The sequence shown here is derived from an EMBL/GenBank/DDBJ whole genome shotgun (WGS) entry which is preliminary data.</text>
</comment>
<dbReference type="EMBL" id="JACOPL010000007">
    <property type="protein sequence ID" value="MBC5725615.1"/>
    <property type="molecule type" value="Genomic_DNA"/>
</dbReference>
<name>A0A923LUK2_9FIRM</name>
<protein>
    <submittedName>
        <fullName evidence="2">Sulfur carrier protein ThiS adenylyltransferase ThiF</fullName>
    </submittedName>
</protein>
<dbReference type="Proteomes" id="UP000606499">
    <property type="component" value="Unassembled WGS sequence"/>
</dbReference>
<dbReference type="NCBIfam" id="NF006395">
    <property type="entry name" value="PRK08644.1"/>
    <property type="match status" value="1"/>
</dbReference>
<sequence>MVLTQKELHDALSGRHGAAVQAQLDRAAVGIAGLGGLGSHIAVSLARLGVGRLVLVDFDVVDVTNLNRQHYTMKDIGIPKTLALLEQLEAINPYLNYETYTERIIPANAARLFAGCDVVCEAFDRPDQKAMLIETLLEQQPKTPIVSGSGMAGFGSANAIRTERRFGRLYLCGDGMSDVSDGLGLMAPRVAVCAAHQAAMTLRLLLGEHEP</sequence>
<dbReference type="AlphaFoldDB" id="A0A923LUK2"/>
<dbReference type="SUPFAM" id="SSF69572">
    <property type="entry name" value="Activating enzymes of the ubiquitin-like proteins"/>
    <property type="match status" value="1"/>
</dbReference>
<dbReference type="GO" id="GO:0008641">
    <property type="term" value="F:ubiquitin-like modifier activating enzyme activity"/>
    <property type="evidence" value="ECO:0007669"/>
    <property type="project" value="InterPro"/>
</dbReference>
<dbReference type="PANTHER" id="PTHR43267:SF3">
    <property type="entry name" value="THIF PROTEIN"/>
    <property type="match status" value="1"/>
</dbReference>
<proteinExistence type="predicted"/>
<accession>A0A923LUK2</accession>
<dbReference type="InterPro" id="IPR012729">
    <property type="entry name" value="ThiF_fam2"/>
</dbReference>
<dbReference type="GO" id="GO:0061504">
    <property type="term" value="P:cyclic threonylcarbamoyladenosine biosynthetic process"/>
    <property type="evidence" value="ECO:0007669"/>
    <property type="project" value="TreeGrafter"/>
</dbReference>
<keyword evidence="2" id="KW-0808">Transferase</keyword>
<dbReference type="RefSeq" id="WP_054326709.1">
    <property type="nucleotide sequence ID" value="NZ_JACOPL010000007.1"/>
</dbReference>
<dbReference type="InterPro" id="IPR045886">
    <property type="entry name" value="ThiF/MoeB/HesA"/>
</dbReference>
<dbReference type="GO" id="GO:0061503">
    <property type="term" value="F:tRNA threonylcarbamoyladenosine dehydratase"/>
    <property type="evidence" value="ECO:0007669"/>
    <property type="project" value="TreeGrafter"/>
</dbReference>
<keyword evidence="2" id="KW-0548">Nucleotidyltransferase</keyword>